<name>A0A5R9FWD4_9ACTN</name>
<sequence>MIWWLHARRIPTVLLPMSLAFAIVLALAYQWTAMLPSLASGTNVVRFLTFVPLIVVAPLHYCLTQRLHEAENLSQRPVRRYDAVLVLATVCFAMLAGLTVGVLTGDDAARGVGRNVAFLAGLMLLALRFVPQAAAGVAVGWVFLSVFAGSDAYRRPRFWSVLEHPAASIPALVEAFVCFAAGLAAHLLMRPRTT</sequence>
<feature type="transmembrane region" description="Helical" evidence="1">
    <location>
        <begin position="116"/>
        <end position="148"/>
    </location>
</feature>
<feature type="transmembrane region" description="Helical" evidence="1">
    <location>
        <begin position="12"/>
        <end position="32"/>
    </location>
</feature>
<keyword evidence="1" id="KW-1133">Transmembrane helix</keyword>
<gene>
    <name evidence="2" type="ORF">FE633_09785</name>
</gene>
<keyword evidence="1" id="KW-0472">Membrane</keyword>
<accession>A0A5R9FWD4</accession>
<feature type="transmembrane region" description="Helical" evidence="1">
    <location>
        <begin position="44"/>
        <end position="63"/>
    </location>
</feature>
<keyword evidence="1" id="KW-0812">Transmembrane</keyword>
<feature type="transmembrane region" description="Helical" evidence="1">
    <location>
        <begin position="84"/>
        <end position="104"/>
    </location>
</feature>
<dbReference type="RefSeq" id="WP_138044729.1">
    <property type="nucleotide sequence ID" value="NZ_VBZC01000009.1"/>
</dbReference>
<dbReference type="EMBL" id="VBZC01000009">
    <property type="protein sequence ID" value="TLS46230.1"/>
    <property type="molecule type" value="Genomic_DNA"/>
</dbReference>
<feature type="transmembrane region" description="Helical" evidence="1">
    <location>
        <begin position="169"/>
        <end position="189"/>
    </location>
</feature>
<keyword evidence="3" id="KW-1185">Reference proteome</keyword>
<proteinExistence type="predicted"/>
<dbReference type="AlphaFoldDB" id="A0A5R9FWD4"/>
<evidence type="ECO:0000313" key="3">
    <source>
        <dbReference type="Proteomes" id="UP000305906"/>
    </source>
</evidence>
<reference evidence="2 3" key="1">
    <citation type="submission" date="2019-05" db="EMBL/GenBank/DDBJ databases">
        <title>Streptomyces sp. NEAU-C151, a novel actinomycete isolated from soil.</title>
        <authorList>
            <person name="Han L."/>
            <person name="Jiang H."/>
        </authorList>
    </citation>
    <scope>NUCLEOTIDE SEQUENCE [LARGE SCALE GENOMIC DNA]</scope>
    <source>
        <strain evidence="2 3">NEAU-C151</strain>
    </source>
</reference>
<dbReference type="Proteomes" id="UP000305906">
    <property type="component" value="Unassembled WGS sequence"/>
</dbReference>
<evidence type="ECO:0000256" key="1">
    <source>
        <dbReference type="SAM" id="Phobius"/>
    </source>
</evidence>
<protein>
    <submittedName>
        <fullName evidence="2">Uncharacterized protein</fullName>
    </submittedName>
</protein>
<comment type="caution">
    <text evidence="2">The sequence shown here is derived from an EMBL/GenBank/DDBJ whole genome shotgun (WGS) entry which is preliminary data.</text>
</comment>
<organism evidence="2 3">
    <name type="scientific">Streptomyces montanus</name>
    <dbReference type="NCBI Taxonomy" id="2580423"/>
    <lineage>
        <taxon>Bacteria</taxon>
        <taxon>Bacillati</taxon>
        <taxon>Actinomycetota</taxon>
        <taxon>Actinomycetes</taxon>
        <taxon>Kitasatosporales</taxon>
        <taxon>Streptomycetaceae</taxon>
        <taxon>Streptomyces</taxon>
    </lineage>
</organism>
<evidence type="ECO:0000313" key="2">
    <source>
        <dbReference type="EMBL" id="TLS46230.1"/>
    </source>
</evidence>